<accession>A0A2G9ZER2</accession>
<keyword evidence="3" id="KW-0418">Kinase</keyword>
<dbReference type="PROSITE" id="PS50052">
    <property type="entry name" value="GUANYLATE_KINASE_2"/>
    <property type="match status" value="1"/>
</dbReference>
<dbReference type="Gene3D" id="3.40.50.300">
    <property type="entry name" value="P-loop containing nucleotide triphosphate hydrolases"/>
    <property type="match status" value="1"/>
</dbReference>
<dbReference type="InterPro" id="IPR008145">
    <property type="entry name" value="GK/Ca_channel_bsu"/>
</dbReference>
<reference evidence="5 6" key="1">
    <citation type="submission" date="2017-09" db="EMBL/GenBank/DDBJ databases">
        <title>Depth-based differentiation of microbial function through sediment-hosted aquifers and enrichment of novel symbionts in the deep terrestrial subsurface.</title>
        <authorList>
            <person name="Probst A.J."/>
            <person name="Ladd B."/>
            <person name="Jarett J.K."/>
            <person name="Geller-Mcgrath D.E."/>
            <person name="Sieber C.M."/>
            <person name="Emerson J.B."/>
            <person name="Anantharaman K."/>
            <person name="Thomas B.C."/>
            <person name="Malmstrom R."/>
            <person name="Stieglmeier M."/>
            <person name="Klingl A."/>
            <person name="Woyke T."/>
            <person name="Ryan C.M."/>
            <person name="Banfield J.F."/>
        </authorList>
    </citation>
    <scope>NUCLEOTIDE SEQUENCE [LARGE SCALE GENOMIC DNA]</scope>
    <source>
        <strain evidence="5">CG23_combo_of_CG06-09_8_20_14_all_37_87_8</strain>
    </source>
</reference>
<dbReference type="Proteomes" id="UP000230447">
    <property type="component" value="Unassembled WGS sequence"/>
</dbReference>
<dbReference type="SUPFAM" id="SSF52540">
    <property type="entry name" value="P-loop containing nucleoside triphosphate hydrolases"/>
    <property type="match status" value="1"/>
</dbReference>
<protein>
    <recommendedName>
        <fullName evidence="4">Guanylate kinase-like domain-containing protein</fullName>
    </recommendedName>
</protein>
<evidence type="ECO:0000259" key="4">
    <source>
        <dbReference type="PROSITE" id="PS50052"/>
    </source>
</evidence>
<gene>
    <name evidence="5" type="ORF">COX24_02700</name>
</gene>
<comment type="similarity">
    <text evidence="1">Belongs to the guanylate kinase family.</text>
</comment>
<name>A0A2G9ZER2_9BACT</name>
<evidence type="ECO:0000256" key="3">
    <source>
        <dbReference type="ARBA" id="ARBA00022777"/>
    </source>
</evidence>
<comment type="caution">
    <text evidence="5">The sequence shown here is derived from an EMBL/GenBank/DDBJ whole genome shotgun (WGS) entry which is preliminary data.</text>
</comment>
<dbReference type="InterPro" id="IPR027417">
    <property type="entry name" value="P-loop_NTPase"/>
</dbReference>
<feature type="domain" description="Guanylate kinase-like" evidence="4">
    <location>
        <begin position="32"/>
        <end position="228"/>
    </location>
</feature>
<organism evidence="5 6">
    <name type="scientific">bacterium (Candidatus Gribaldobacteria) CG23_combo_of_CG06-09_8_20_14_all_37_87_8</name>
    <dbReference type="NCBI Taxonomy" id="2014278"/>
    <lineage>
        <taxon>Bacteria</taxon>
        <taxon>Candidatus Gribaldobacteria</taxon>
    </lineage>
</organism>
<dbReference type="PANTHER" id="PTHR23117:SF13">
    <property type="entry name" value="GUANYLATE KINASE"/>
    <property type="match status" value="1"/>
</dbReference>
<dbReference type="PANTHER" id="PTHR23117">
    <property type="entry name" value="GUANYLATE KINASE-RELATED"/>
    <property type="match status" value="1"/>
</dbReference>
<dbReference type="GO" id="GO:0004385">
    <property type="term" value="F:GMP kinase activity"/>
    <property type="evidence" value="ECO:0007669"/>
    <property type="project" value="TreeGrafter"/>
</dbReference>
<evidence type="ECO:0000313" key="5">
    <source>
        <dbReference type="EMBL" id="PIP31591.1"/>
    </source>
</evidence>
<evidence type="ECO:0000313" key="6">
    <source>
        <dbReference type="Proteomes" id="UP000230447"/>
    </source>
</evidence>
<dbReference type="CDD" id="cd00071">
    <property type="entry name" value="GMPK"/>
    <property type="match status" value="1"/>
</dbReference>
<dbReference type="InterPro" id="IPR008144">
    <property type="entry name" value="Guanylate_kin-like_dom"/>
</dbReference>
<dbReference type="EMBL" id="PCSB01000058">
    <property type="protein sequence ID" value="PIP31591.1"/>
    <property type="molecule type" value="Genomic_DNA"/>
</dbReference>
<proteinExistence type="inferred from homology"/>
<evidence type="ECO:0000256" key="2">
    <source>
        <dbReference type="ARBA" id="ARBA00022679"/>
    </source>
</evidence>
<evidence type="ECO:0000256" key="1">
    <source>
        <dbReference type="ARBA" id="ARBA00005790"/>
    </source>
</evidence>
<dbReference type="SMART" id="SM00072">
    <property type="entry name" value="GuKc"/>
    <property type="match status" value="1"/>
</dbReference>
<sequence length="229" mass="26378">MRNERNYPWGQNQKVENIDYSNIPEKLLQRDYQIVLIAGPNAVGKGTIIEKLLESSEEFVRVVRTTTKPISELEKGGYYTVSKETFWEMIDDGDFLEWSNYGQGHYGTRMQDIANSLEKGKRVLIEIDLDGALVLRNFFKNLGINVYDCFISPITREETMSEGGMNKALDVIKERLKIRGRNESEIEVEGRVRNAERMLSRMNEFRYVIPNIQGNTKQAVKTIMQLLGA</sequence>
<keyword evidence="2" id="KW-0808">Transferase</keyword>
<dbReference type="AlphaFoldDB" id="A0A2G9ZER2"/>
<dbReference type="GO" id="GO:0005829">
    <property type="term" value="C:cytosol"/>
    <property type="evidence" value="ECO:0007669"/>
    <property type="project" value="TreeGrafter"/>
</dbReference>
<dbReference type="Pfam" id="PF00625">
    <property type="entry name" value="Guanylate_kin"/>
    <property type="match status" value="1"/>
</dbReference>